<dbReference type="Proteomes" id="UP000224003">
    <property type="component" value="Unassembled WGS sequence"/>
</dbReference>
<proteinExistence type="predicted"/>
<dbReference type="RefSeq" id="WP_098517354.1">
    <property type="nucleotide sequence ID" value="NZ_NUVX01000065.1"/>
</dbReference>
<accession>A0A9X6WIX3</accession>
<organism evidence="2 3">
    <name type="scientific">Bacillus thuringiensis</name>
    <dbReference type="NCBI Taxonomy" id="1428"/>
    <lineage>
        <taxon>Bacteria</taxon>
        <taxon>Bacillati</taxon>
        <taxon>Bacillota</taxon>
        <taxon>Bacilli</taxon>
        <taxon>Bacillales</taxon>
        <taxon>Bacillaceae</taxon>
        <taxon>Bacillus</taxon>
        <taxon>Bacillus cereus group</taxon>
    </lineage>
</organism>
<protein>
    <submittedName>
        <fullName evidence="2">Uncharacterized protein</fullName>
    </submittedName>
</protein>
<dbReference type="AlphaFoldDB" id="A0A9X6WIX3"/>
<dbReference type="EMBL" id="NUVX01000065">
    <property type="protein sequence ID" value="PFJ32316.1"/>
    <property type="molecule type" value="Genomic_DNA"/>
</dbReference>
<reference evidence="2 3" key="1">
    <citation type="submission" date="2017-09" db="EMBL/GenBank/DDBJ databases">
        <title>Large-scale bioinformatics analysis of Bacillus genomes uncovers conserved roles of natural products in bacterial physiology.</title>
        <authorList>
            <consortium name="Agbiome Team Llc"/>
            <person name="Bleich R.M."/>
            <person name="Grubbs K.J."/>
            <person name="Santa Maria K.C."/>
            <person name="Allen S.E."/>
            <person name="Farag S."/>
            <person name="Shank E.A."/>
            <person name="Bowers A."/>
        </authorList>
    </citation>
    <scope>NUCLEOTIDE SEQUENCE [LARGE SCALE GENOMIC DNA]</scope>
    <source>
        <strain evidence="2 3">AFS085496</strain>
    </source>
</reference>
<gene>
    <name evidence="2" type="ORF">COJ15_29030</name>
</gene>
<feature type="region of interest" description="Disordered" evidence="1">
    <location>
        <begin position="74"/>
        <end position="94"/>
    </location>
</feature>
<sequence length="94" mass="11228">MGNFSREETDKLKEKYTKDDYWVQDLFSRFYKLNWHLPNEITAMREILYEKTGVRVVKPGGAKIVKDSFRLSDLHKKTSDGDPEDDFDWSNYDK</sequence>
<name>A0A9X6WIX3_BACTU</name>
<evidence type="ECO:0000313" key="3">
    <source>
        <dbReference type="Proteomes" id="UP000224003"/>
    </source>
</evidence>
<evidence type="ECO:0000256" key="1">
    <source>
        <dbReference type="SAM" id="MobiDB-lite"/>
    </source>
</evidence>
<comment type="caution">
    <text evidence="2">The sequence shown here is derived from an EMBL/GenBank/DDBJ whole genome shotgun (WGS) entry which is preliminary data.</text>
</comment>
<evidence type="ECO:0000313" key="2">
    <source>
        <dbReference type="EMBL" id="PFJ32316.1"/>
    </source>
</evidence>